<accession>A0AA36D4Y7</accession>
<name>A0AA36D4Y7_9BILA</name>
<dbReference type="SUPFAM" id="SSF52799">
    <property type="entry name" value="(Phosphotyrosine protein) phosphatases II"/>
    <property type="match status" value="1"/>
</dbReference>
<evidence type="ECO:0000313" key="5">
    <source>
        <dbReference type="Proteomes" id="UP001177023"/>
    </source>
</evidence>
<dbReference type="AlphaFoldDB" id="A0AA36D4Y7"/>
<evidence type="ECO:0000256" key="1">
    <source>
        <dbReference type="SAM" id="Phobius"/>
    </source>
</evidence>
<comment type="caution">
    <text evidence="4">The sequence shown here is derived from an EMBL/GenBank/DDBJ whole genome shotgun (WGS) entry which is preliminary data.</text>
</comment>
<dbReference type="InterPro" id="IPR000387">
    <property type="entry name" value="Tyr_Pase_dom"/>
</dbReference>
<dbReference type="GO" id="GO:0004725">
    <property type="term" value="F:protein tyrosine phosphatase activity"/>
    <property type="evidence" value="ECO:0007669"/>
    <property type="project" value="InterPro"/>
</dbReference>
<dbReference type="SMART" id="SM00194">
    <property type="entry name" value="PTPc"/>
    <property type="match status" value="1"/>
</dbReference>
<gene>
    <name evidence="4" type="ORF">MSPICULIGERA_LOCUS18115</name>
</gene>
<reference evidence="4" key="1">
    <citation type="submission" date="2023-06" db="EMBL/GenBank/DDBJ databases">
        <authorList>
            <person name="Delattre M."/>
        </authorList>
    </citation>
    <scope>NUCLEOTIDE SEQUENCE</scope>
    <source>
        <strain evidence="4">AF72</strain>
    </source>
</reference>
<evidence type="ECO:0000259" key="3">
    <source>
        <dbReference type="PROSITE" id="PS50056"/>
    </source>
</evidence>
<keyword evidence="1" id="KW-0812">Transmembrane</keyword>
<dbReference type="EMBL" id="CATQJA010002657">
    <property type="protein sequence ID" value="CAJ0579912.1"/>
    <property type="molecule type" value="Genomic_DNA"/>
</dbReference>
<feature type="non-terminal residue" evidence="4">
    <location>
        <position position="1"/>
    </location>
</feature>
<dbReference type="PANTHER" id="PTHR23219">
    <property type="entry name" value="TYROSINE-PROTEIN PHOSPHATASE C15H7.3-RELATED"/>
    <property type="match status" value="1"/>
</dbReference>
<sequence length="590" mass="67413">MLFPHNLCTRDMVKNGECSTDQISTTQYNYLDQPYSTAYYVQCDESWIVPTLEPGLAKAGFKDEVVTPCSYKQRGVKVEKDCVLLDLIVDGKVMEADRRGHGPYATLQSPNDSLTMTWKADSTYPYSFPRCININDIVGLPIVHVTTVSGDTFMRCDENPYYARAKEQKITIGSVDPFDCNTEKELRRLLCRWTATEANSTETPAALASNRLFDYDTYLGWWTIGGCLILGVAMPLLTICIFAIMLRKIELTHPDTRARWFELKPKTISECKNFAERVHKLNYPAPDKTRFQLDQDPDRYFNAVVFRMKHSDVEWVLTQAPIPGTCEDFWTMMKALYDRYELKIMLMALNAFDPVIEGDNYLPHDESRVATRTKNDLPFCTFGEWCPTAQTIDGYEGVSRIPIANLPAAGHAQLVEGMRSRDLENYINVVAIKKDDLAGDLGMRNERRAPEYLGEREVKNLLYCRALLRMMWKDPWGRNHLQVVQCASGVGVSAVYVMVHVSIERLLYGWPVSIPELLKEIREHSPLAICNKEHYITVYACVLLFIQAYLPDTCPHEQPERRASDNIVDVPALVMLRPSPSYFCVSRFSE</sequence>
<keyword evidence="1" id="KW-1133">Transmembrane helix</keyword>
<evidence type="ECO:0000313" key="4">
    <source>
        <dbReference type="EMBL" id="CAJ0579912.1"/>
    </source>
</evidence>
<feature type="domain" description="Tyrosine specific protein phosphatases" evidence="3">
    <location>
        <begin position="483"/>
        <end position="536"/>
    </location>
</feature>
<dbReference type="InterPro" id="IPR000242">
    <property type="entry name" value="PTP_cat"/>
</dbReference>
<keyword evidence="1" id="KW-0472">Membrane</keyword>
<dbReference type="Gene3D" id="3.90.190.10">
    <property type="entry name" value="Protein tyrosine phosphatase superfamily"/>
    <property type="match status" value="2"/>
</dbReference>
<dbReference type="Pfam" id="PF00102">
    <property type="entry name" value="Y_phosphatase"/>
    <property type="match status" value="2"/>
</dbReference>
<dbReference type="InterPro" id="IPR029021">
    <property type="entry name" value="Prot-tyrosine_phosphatase-like"/>
</dbReference>
<dbReference type="PROSITE" id="PS50056">
    <property type="entry name" value="TYR_PHOSPHATASE_2"/>
    <property type="match status" value="1"/>
</dbReference>
<keyword evidence="5" id="KW-1185">Reference proteome</keyword>
<dbReference type="PANTHER" id="PTHR23219:SF13">
    <property type="entry name" value="TYROSINE-PROTEIN PHOSPHATASE DOMAIN-CONTAINING PROTEIN"/>
    <property type="match status" value="1"/>
</dbReference>
<feature type="transmembrane region" description="Helical" evidence="1">
    <location>
        <begin position="219"/>
        <end position="246"/>
    </location>
</feature>
<evidence type="ECO:0008006" key="6">
    <source>
        <dbReference type="Google" id="ProtNLM"/>
    </source>
</evidence>
<dbReference type="PROSITE" id="PS50055">
    <property type="entry name" value="TYR_PHOSPHATASE_PTP"/>
    <property type="match status" value="1"/>
</dbReference>
<dbReference type="Proteomes" id="UP001177023">
    <property type="component" value="Unassembled WGS sequence"/>
</dbReference>
<evidence type="ECO:0000259" key="2">
    <source>
        <dbReference type="PROSITE" id="PS50055"/>
    </source>
</evidence>
<proteinExistence type="predicted"/>
<feature type="domain" description="Tyrosine-protein phosphatase" evidence="2">
    <location>
        <begin position="284"/>
        <end position="545"/>
    </location>
</feature>
<organism evidence="4 5">
    <name type="scientific">Mesorhabditis spiculigera</name>
    <dbReference type="NCBI Taxonomy" id="96644"/>
    <lineage>
        <taxon>Eukaryota</taxon>
        <taxon>Metazoa</taxon>
        <taxon>Ecdysozoa</taxon>
        <taxon>Nematoda</taxon>
        <taxon>Chromadorea</taxon>
        <taxon>Rhabditida</taxon>
        <taxon>Rhabditina</taxon>
        <taxon>Rhabditomorpha</taxon>
        <taxon>Rhabditoidea</taxon>
        <taxon>Rhabditidae</taxon>
        <taxon>Mesorhabditinae</taxon>
        <taxon>Mesorhabditis</taxon>
    </lineage>
</organism>
<protein>
    <recommendedName>
        <fullName evidence="6">Tyrosine-protein phosphatase domain-containing protein</fullName>
    </recommendedName>
</protein>